<dbReference type="InterPro" id="IPR057326">
    <property type="entry name" value="KR_dom"/>
</dbReference>
<evidence type="ECO:0000256" key="1">
    <source>
        <dbReference type="ARBA" id="ARBA00006484"/>
    </source>
</evidence>
<keyword evidence="6" id="KW-1185">Reference proteome</keyword>
<dbReference type="SUPFAM" id="SSF51735">
    <property type="entry name" value="NAD(P)-binding Rossmann-fold domains"/>
    <property type="match status" value="1"/>
</dbReference>
<dbReference type="AlphaFoldDB" id="A0A4S8QLU8"/>
<evidence type="ECO:0000313" key="6">
    <source>
        <dbReference type="Proteomes" id="UP000308760"/>
    </source>
</evidence>
<dbReference type="PRINTS" id="PR00080">
    <property type="entry name" value="SDRFAMILY"/>
</dbReference>
<dbReference type="PRINTS" id="PR00081">
    <property type="entry name" value="GDHRDH"/>
</dbReference>
<dbReference type="EMBL" id="STGY01000041">
    <property type="protein sequence ID" value="THV41714.1"/>
    <property type="molecule type" value="Genomic_DNA"/>
</dbReference>
<protein>
    <submittedName>
        <fullName evidence="5">SDR family oxidoreductase</fullName>
    </submittedName>
</protein>
<dbReference type="PIRSF" id="PIRSF000126">
    <property type="entry name" value="11-beta-HSD1"/>
    <property type="match status" value="1"/>
</dbReference>
<comment type="similarity">
    <text evidence="1 3">Belongs to the short-chain dehydrogenases/reductases (SDR) family.</text>
</comment>
<organism evidence="5 6">
    <name type="scientific">Glycomyces buryatensis</name>
    <dbReference type="NCBI Taxonomy" id="2570927"/>
    <lineage>
        <taxon>Bacteria</taxon>
        <taxon>Bacillati</taxon>
        <taxon>Actinomycetota</taxon>
        <taxon>Actinomycetes</taxon>
        <taxon>Glycomycetales</taxon>
        <taxon>Glycomycetaceae</taxon>
        <taxon>Glycomyces</taxon>
    </lineage>
</organism>
<reference evidence="6" key="1">
    <citation type="submission" date="2019-04" db="EMBL/GenBank/DDBJ databases">
        <title>Nocardioides xinjiangensis sp. nov.</title>
        <authorList>
            <person name="Liu S."/>
        </authorList>
    </citation>
    <scope>NUCLEOTIDE SEQUENCE [LARGE SCALE GENOMIC DNA]</scope>
    <source>
        <strain evidence="6">18</strain>
    </source>
</reference>
<keyword evidence="2" id="KW-0560">Oxidoreductase</keyword>
<dbReference type="InterPro" id="IPR002347">
    <property type="entry name" value="SDR_fam"/>
</dbReference>
<dbReference type="Proteomes" id="UP000308760">
    <property type="component" value="Unassembled WGS sequence"/>
</dbReference>
<dbReference type="PANTHER" id="PTHR43086:SF3">
    <property type="entry name" value="NADP-DEPENDENT 3-HYDROXY ACID DEHYDROGENASE YDFG"/>
    <property type="match status" value="1"/>
</dbReference>
<dbReference type="SMART" id="SM00822">
    <property type="entry name" value="PKS_KR"/>
    <property type="match status" value="1"/>
</dbReference>
<feature type="domain" description="Ketoreductase" evidence="4">
    <location>
        <begin position="5"/>
        <end position="209"/>
    </location>
</feature>
<dbReference type="Gene3D" id="3.40.50.720">
    <property type="entry name" value="NAD(P)-binding Rossmann-like Domain"/>
    <property type="match status" value="1"/>
</dbReference>
<dbReference type="OrthoDB" id="9797538at2"/>
<dbReference type="InterPro" id="IPR036291">
    <property type="entry name" value="NAD(P)-bd_dom_sf"/>
</dbReference>
<accession>A0A4S8QLU8</accession>
<reference evidence="5 6" key="2">
    <citation type="submission" date="2019-05" db="EMBL/GenBank/DDBJ databases">
        <title>Glycomyces buryatensis sp. nov.</title>
        <authorList>
            <person name="Nikitina E."/>
        </authorList>
    </citation>
    <scope>NUCLEOTIDE SEQUENCE [LARGE SCALE GENOMIC DNA]</scope>
    <source>
        <strain evidence="5 6">18</strain>
    </source>
</reference>
<gene>
    <name evidence="5" type="ORF">FAB82_09985</name>
</gene>
<sequence>MVDRRWALVTGASSGIGEEFARQLARAGYDIALVARSRDRLEALAAELESAHDVETAVIGQDLAEPDAGARVAAAVAERGITVEMLVNDAGIGTLGPAATADAGYEHDEVMINVVAVTDLVNRFLPGMTRRRSGAIINVASMAGFQPLPNMAVYAASKAYVLNYSLALWSELRGSGVKVLAVCPGPVGTGFAGSNDIKYNRDKLGWALSRAEPVVSQSLAALERDRGYIVPDWRFKLGAHVLPRRPRKFWTRVTGRFMHYLDEHQPR</sequence>
<dbReference type="RefSeq" id="WP_136534399.1">
    <property type="nucleotide sequence ID" value="NZ_STGY01000041.1"/>
</dbReference>
<name>A0A4S8QLU8_9ACTN</name>
<proteinExistence type="inferred from homology"/>
<evidence type="ECO:0000259" key="4">
    <source>
        <dbReference type="SMART" id="SM00822"/>
    </source>
</evidence>
<comment type="caution">
    <text evidence="5">The sequence shown here is derived from an EMBL/GenBank/DDBJ whole genome shotgun (WGS) entry which is preliminary data.</text>
</comment>
<dbReference type="Pfam" id="PF00106">
    <property type="entry name" value="adh_short"/>
    <property type="match status" value="1"/>
</dbReference>
<evidence type="ECO:0000256" key="2">
    <source>
        <dbReference type="ARBA" id="ARBA00023002"/>
    </source>
</evidence>
<evidence type="ECO:0000313" key="5">
    <source>
        <dbReference type="EMBL" id="THV41714.1"/>
    </source>
</evidence>
<dbReference type="GO" id="GO:0016491">
    <property type="term" value="F:oxidoreductase activity"/>
    <property type="evidence" value="ECO:0007669"/>
    <property type="project" value="UniProtKB-KW"/>
</dbReference>
<evidence type="ECO:0000256" key="3">
    <source>
        <dbReference type="RuleBase" id="RU000363"/>
    </source>
</evidence>
<dbReference type="PANTHER" id="PTHR43086">
    <property type="entry name" value="VERY-LONG-CHAIN 3-OXOOACYL-COA REDUCTASE"/>
    <property type="match status" value="1"/>
</dbReference>